<dbReference type="Gene3D" id="3.30.470.20">
    <property type="entry name" value="ATP-grasp fold, B domain"/>
    <property type="match status" value="1"/>
</dbReference>
<sequence>MFTKILIANRGEIALRIIRACREMGITSVAVYSEADGASLHVREADEAICIGPAAPAKSYLHIPSIISAVEISGADAIHPGYGFLAENARFAEICEACHIKFIGPKASAIEGMGDKATARKTMIAAGVPVLPGSEGVV</sequence>
<name>A0A7C7D873_9FIRM</name>
<dbReference type="FunFam" id="3.40.50.20:FF:000010">
    <property type="entry name" value="Propionyl-CoA carboxylase subunit alpha"/>
    <property type="match status" value="1"/>
</dbReference>
<dbReference type="EC" id="6.3.4.14" evidence="1"/>
<keyword evidence="2 7" id="KW-0436">Ligase</keyword>
<feature type="domain" description="Biotin carboxylation" evidence="6">
    <location>
        <begin position="1"/>
        <end position="138"/>
    </location>
</feature>
<gene>
    <name evidence="7" type="ORF">GX523_18500</name>
</gene>
<dbReference type="InterPro" id="IPR011764">
    <property type="entry name" value="Biotin_carboxylation_dom"/>
</dbReference>
<dbReference type="InterPro" id="IPR050856">
    <property type="entry name" value="Biotin_carboxylase_complex"/>
</dbReference>
<keyword evidence="5" id="KW-0092">Biotin</keyword>
<organism evidence="7 8">
    <name type="scientific">Desulfitobacterium dehalogenans</name>
    <dbReference type="NCBI Taxonomy" id="36854"/>
    <lineage>
        <taxon>Bacteria</taxon>
        <taxon>Bacillati</taxon>
        <taxon>Bacillota</taxon>
        <taxon>Clostridia</taxon>
        <taxon>Eubacteriales</taxon>
        <taxon>Desulfitobacteriaceae</taxon>
        <taxon>Desulfitobacterium</taxon>
    </lineage>
</organism>
<dbReference type="EMBL" id="DUTF01000394">
    <property type="protein sequence ID" value="HHY28694.1"/>
    <property type="molecule type" value="Genomic_DNA"/>
</dbReference>
<accession>A0A7C7D873</accession>
<keyword evidence="4" id="KW-0067">ATP-binding</keyword>
<dbReference type="Pfam" id="PF00289">
    <property type="entry name" value="Biotin_carb_N"/>
    <property type="match status" value="1"/>
</dbReference>
<evidence type="ECO:0000313" key="8">
    <source>
        <dbReference type="Proteomes" id="UP000553059"/>
    </source>
</evidence>
<keyword evidence="3" id="KW-0547">Nucleotide-binding</keyword>
<reference evidence="7 8" key="1">
    <citation type="journal article" date="2020" name="Biotechnol. Biofuels">
        <title>New insights from the biogas microbiome by comprehensive genome-resolved metagenomics of nearly 1600 species originating from multiple anaerobic digesters.</title>
        <authorList>
            <person name="Campanaro S."/>
            <person name="Treu L."/>
            <person name="Rodriguez-R L.M."/>
            <person name="Kovalovszki A."/>
            <person name="Ziels R.M."/>
            <person name="Maus I."/>
            <person name="Zhu X."/>
            <person name="Kougias P.G."/>
            <person name="Basile A."/>
            <person name="Luo G."/>
            <person name="Schluter A."/>
            <person name="Konstantinidis K.T."/>
            <person name="Angelidaki I."/>
        </authorList>
    </citation>
    <scope>NUCLEOTIDE SEQUENCE [LARGE SCALE GENOMIC DNA]</scope>
    <source>
        <strain evidence="7">AS05jafATM_4</strain>
    </source>
</reference>
<dbReference type="PROSITE" id="PS50979">
    <property type="entry name" value="BC"/>
    <property type="match status" value="1"/>
</dbReference>
<proteinExistence type="predicted"/>
<dbReference type="PANTHER" id="PTHR18866">
    <property type="entry name" value="CARBOXYLASE:PYRUVATE/ACETYL-COA/PROPIONYL-COA CARBOXYLASE"/>
    <property type="match status" value="1"/>
</dbReference>
<dbReference type="AlphaFoldDB" id="A0A7C7D873"/>
<evidence type="ECO:0000313" key="7">
    <source>
        <dbReference type="EMBL" id="HHY28694.1"/>
    </source>
</evidence>
<evidence type="ECO:0000256" key="2">
    <source>
        <dbReference type="ARBA" id="ARBA00022598"/>
    </source>
</evidence>
<evidence type="ECO:0000256" key="5">
    <source>
        <dbReference type="ARBA" id="ARBA00023267"/>
    </source>
</evidence>
<dbReference type="InterPro" id="IPR016185">
    <property type="entry name" value="PreATP-grasp_dom_sf"/>
</dbReference>
<dbReference type="InterPro" id="IPR005481">
    <property type="entry name" value="BC-like_N"/>
</dbReference>
<protein>
    <recommendedName>
        <fullName evidence="1">biotin carboxylase</fullName>
        <ecNumber evidence="1">6.3.4.14</ecNumber>
    </recommendedName>
</protein>
<evidence type="ECO:0000256" key="1">
    <source>
        <dbReference type="ARBA" id="ARBA00013263"/>
    </source>
</evidence>
<dbReference type="GO" id="GO:0005524">
    <property type="term" value="F:ATP binding"/>
    <property type="evidence" value="ECO:0007669"/>
    <property type="project" value="UniProtKB-KW"/>
</dbReference>
<evidence type="ECO:0000256" key="3">
    <source>
        <dbReference type="ARBA" id="ARBA00022741"/>
    </source>
</evidence>
<dbReference type="GO" id="GO:0004075">
    <property type="term" value="F:biotin carboxylase activity"/>
    <property type="evidence" value="ECO:0007669"/>
    <property type="project" value="UniProtKB-EC"/>
</dbReference>
<dbReference type="Proteomes" id="UP000553059">
    <property type="component" value="Unassembled WGS sequence"/>
</dbReference>
<dbReference type="SUPFAM" id="SSF52440">
    <property type="entry name" value="PreATP-grasp domain"/>
    <property type="match status" value="1"/>
</dbReference>
<evidence type="ECO:0000259" key="6">
    <source>
        <dbReference type="PROSITE" id="PS50979"/>
    </source>
</evidence>
<evidence type="ECO:0000256" key="4">
    <source>
        <dbReference type="ARBA" id="ARBA00022840"/>
    </source>
</evidence>
<feature type="non-terminal residue" evidence="7">
    <location>
        <position position="138"/>
    </location>
</feature>
<dbReference type="PANTHER" id="PTHR18866:SF33">
    <property type="entry name" value="METHYLCROTONOYL-COA CARBOXYLASE SUBUNIT ALPHA, MITOCHONDRIAL-RELATED"/>
    <property type="match status" value="1"/>
</dbReference>
<comment type="caution">
    <text evidence="7">The sequence shown here is derived from an EMBL/GenBank/DDBJ whole genome shotgun (WGS) entry which is preliminary data.</text>
</comment>